<keyword evidence="1" id="KW-0732">Signal</keyword>
<proteinExistence type="predicted"/>
<feature type="signal peptide" evidence="1">
    <location>
        <begin position="1"/>
        <end position="26"/>
    </location>
</feature>
<accession>A0A239BX40</accession>
<reference evidence="2 3" key="1">
    <citation type="submission" date="2017-06" db="EMBL/GenBank/DDBJ databases">
        <authorList>
            <person name="Kim H.J."/>
            <person name="Triplett B.A."/>
        </authorList>
    </citation>
    <scope>NUCLEOTIDE SEQUENCE [LARGE SCALE GENOMIC DNA]</scope>
    <source>
        <strain evidence="2 3">U15</strain>
    </source>
</reference>
<dbReference type="Proteomes" id="UP000198284">
    <property type="component" value="Unassembled WGS sequence"/>
</dbReference>
<sequence>MKPLLLTKTIRPIHGLLLAGAVAALAGCASTHPGALIPVGSQSAGYDRAETDRNAVSTAMTAESYKRDLAQRISQVNSTRVYLDRPQALLRSVIVVKYAVDSHGNLVRSEIQRSNRDRETESIALASLRNSAPFPKPASHLMRGGRVELSETWLFNSDGRFQLRSIALAQMDQ</sequence>
<protein>
    <submittedName>
        <fullName evidence="2">Protein TonB</fullName>
    </submittedName>
</protein>
<dbReference type="AlphaFoldDB" id="A0A239BX40"/>
<evidence type="ECO:0000256" key="1">
    <source>
        <dbReference type="SAM" id="SignalP"/>
    </source>
</evidence>
<organism evidence="2 3">
    <name type="scientific">Noviherbaspirillum humi</name>
    <dbReference type="NCBI Taxonomy" id="1688639"/>
    <lineage>
        <taxon>Bacteria</taxon>
        <taxon>Pseudomonadati</taxon>
        <taxon>Pseudomonadota</taxon>
        <taxon>Betaproteobacteria</taxon>
        <taxon>Burkholderiales</taxon>
        <taxon>Oxalobacteraceae</taxon>
        <taxon>Noviherbaspirillum</taxon>
    </lineage>
</organism>
<dbReference type="PROSITE" id="PS51257">
    <property type="entry name" value="PROKAR_LIPOPROTEIN"/>
    <property type="match status" value="1"/>
</dbReference>
<feature type="chain" id="PRO_5012421362" evidence="1">
    <location>
        <begin position="27"/>
        <end position="173"/>
    </location>
</feature>
<dbReference type="SUPFAM" id="SSF74653">
    <property type="entry name" value="TolA/TonB C-terminal domain"/>
    <property type="match status" value="1"/>
</dbReference>
<dbReference type="EMBL" id="FZOT01000001">
    <property type="protein sequence ID" value="SNS12212.1"/>
    <property type="molecule type" value="Genomic_DNA"/>
</dbReference>
<keyword evidence="3" id="KW-1185">Reference proteome</keyword>
<name>A0A239BX40_9BURK</name>
<evidence type="ECO:0000313" key="2">
    <source>
        <dbReference type="EMBL" id="SNS12212.1"/>
    </source>
</evidence>
<dbReference type="Gene3D" id="3.30.1150.10">
    <property type="match status" value="1"/>
</dbReference>
<evidence type="ECO:0000313" key="3">
    <source>
        <dbReference type="Proteomes" id="UP000198284"/>
    </source>
</evidence>
<gene>
    <name evidence="2" type="ORF">SAMN06265795_101124</name>
</gene>
<dbReference type="RefSeq" id="WP_176442276.1">
    <property type="nucleotide sequence ID" value="NZ_FZOT01000001.1"/>
</dbReference>